<gene>
    <name evidence="1" type="ORF">E5331_03365</name>
</gene>
<dbReference type="Proteomes" id="UP000306319">
    <property type="component" value="Unassembled WGS sequence"/>
</dbReference>
<proteinExistence type="predicted"/>
<evidence type="ECO:0000313" key="1">
    <source>
        <dbReference type="EMBL" id="TGY80289.1"/>
    </source>
</evidence>
<keyword evidence="2" id="KW-1185">Reference proteome</keyword>
<dbReference type="EMBL" id="SRYB01000003">
    <property type="protein sequence ID" value="TGY80289.1"/>
    <property type="molecule type" value="Genomic_DNA"/>
</dbReference>
<organism evidence="1 2">
    <name type="scientific">Lepagella muris</name>
    <dbReference type="NCBI Taxonomy" id="3032870"/>
    <lineage>
        <taxon>Bacteria</taxon>
        <taxon>Pseudomonadati</taxon>
        <taxon>Bacteroidota</taxon>
        <taxon>Bacteroidia</taxon>
        <taxon>Bacteroidales</taxon>
        <taxon>Muribaculaceae</taxon>
        <taxon>Lepagella</taxon>
    </lineage>
</organism>
<accession>A0AC61RJQ1</accession>
<protein>
    <submittedName>
        <fullName evidence="1">Uncharacterized protein</fullName>
    </submittedName>
</protein>
<reference evidence="1" key="1">
    <citation type="submission" date="2019-04" db="EMBL/GenBank/DDBJ databases">
        <title>Microbes associate with the intestines of laboratory mice.</title>
        <authorList>
            <person name="Navarre W."/>
            <person name="Wong E."/>
            <person name="Huang K."/>
            <person name="Tropini C."/>
            <person name="Ng K."/>
            <person name="Yu B."/>
        </authorList>
    </citation>
    <scope>NUCLEOTIDE SEQUENCE</scope>
    <source>
        <strain evidence="1">NM04_E33</strain>
    </source>
</reference>
<sequence>MGFPIDSLKIEWRNNTDSRVFFGEWFEIQRKENGLWKELSIDTKYMNDGRCEIVFNMIAYILEASSTCNDVVKPWFYGKNLGPGIYRLAKTFSFDNKEEQDTAYIEFEIR</sequence>
<evidence type="ECO:0000313" key="2">
    <source>
        <dbReference type="Proteomes" id="UP000306319"/>
    </source>
</evidence>
<comment type="caution">
    <text evidence="1">The sequence shown here is derived from an EMBL/GenBank/DDBJ whole genome shotgun (WGS) entry which is preliminary data.</text>
</comment>
<name>A0AC61RJQ1_9BACT</name>